<dbReference type="Gene3D" id="3.90.230.10">
    <property type="entry name" value="Creatinase/methionine aminopeptidase superfamily"/>
    <property type="match status" value="1"/>
</dbReference>
<dbReference type="EMBL" id="LAZR01027454">
    <property type="protein sequence ID" value="KKL65685.1"/>
    <property type="molecule type" value="Genomic_DNA"/>
</dbReference>
<dbReference type="AlphaFoldDB" id="A0A0F9G854"/>
<reference evidence="1" key="1">
    <citation type="journal article" date="2015" name="Nature">
        <title>Complex archaea that bridge the gap between prokaryotes and eukaryotes.</title>
        <authorList>
            <person name="Spang A."/>
            <person name="Saw J.H."/>
            <person name="Jorgensen S.L."/>
            <person name="Zaremba-Niedzwiedzka K."/>
            <person name="Martijn J."/>
            <person name="Lind A.E."/>
            <person name="van Eijk R."/>
            <person name="Schleper C."/>
            <person name="Guy L."/>
            <person name="Ettema T.J."/>
        </authorList>
    </citation>
    <scope>NUCLEOTIDE SEQUENCE</scope>
</reference>
<evidence type="ECO:0008006" key="2">
    <source>
        <dbReference type="Google" id="ProtNLM"/>
    </source>
</evidence>
<dbReference type="PANTHER" id="PTHR46112">
    <property type="entry name" value="AMINOPEPTIDASE"/>
    <property type="match status" value="1"/>
</dbReference>
<evidence type="ECO:0000313" key="1">
    <source>
        <dbReference type="EMBL" id="KKL65685.1"/>
    </source>
</evidence>
<dbReference type="PANTHER" id="PTHR46112:SF3">
    <property type="entry name" value="AMINOPEPTIDASE YPDF"/>
    <property type="match status" value="1"/>
</dbReference>
<accession>A0A0F9G854</accession>
<organism evidence="1">
    <name type="scientific">marine sediment metagenome</name>
    <dbReference type="NCBI Taxonomy" id="412755"/>
    <lineage>
        <taxon>unclassified sequences</taxon>
        <taxon>metagenomes</taxon>
        <taxon>ecological metagenomes</taxon>
    </lineage>
</organism>
<dbReference type="InterPro" id="IPR050659">
    <property type="entry name" value="Peptidase_M24B"/>
</dbReference>
<dbReference type="InterPro" id="IPR029149">
    <property type="entry name" value="Creatin/AminoP/Spt16_N"/>
</dbReference>
<sequence length="373" mass="41897">MVNDNSRRNEVLDKITRVREIIESESLSGILITQQSNVCWLTAGANNHVLFDYQDSLIGILVTRDYTLVIAENGDHDRVMAEEFSHCPFEYRRIYWPSGGIGVEVSKLVRGKVGVDTAVHGIEDQVSIDGHLMQYRSVFTDSEIQRLKAYGKEAAEIITLVAKKTKPGARERQIAAILSKEFVLNGFNVSVILIGGDERSLNFRHQVVTDYEIKKHYCLCGVGKKGGLAFPINRVVSFGQPPKELAENQTKIETVYVYLNSLATVGNTLESIYRKLPDIYSSLDLESNEWERHTQGGTMGYHPRELTVSDSVGYTLHENNVIGWNPSLPGVMAEDVYLLKKDGLEYITYDSNFPHRELSANGLTQVRPSILEI</sequence>
<comment type="caution">
    <text evidence="1">The sequence shown here is derived from an EMBL/GenBank/DDBJ whole genome shotgun (WGS) entry which is preliminary data.</text>
</comment>
<dbReference type="InterPro" id="IPR036005">
    <property type="entry name" value="Creatinase/aminopeptidase-like"/>
</dbReference>
<dbReference type="SUPFAM" id="SSF55920">
    <property type="entry name" value="Creatinase/aminopeptidase"/>
    <property type="match status" value="1"/>
</dbReference>
<gene>
    <name evidence="1" type="ORF">LCGC14_2152520</name>
</gene>
<dbReference type="SUPFAM" id="SSF53092">
    <property type="entry name" value="Creatinase/prolidase N-terminal domain"/>
    <property type="match status" value="1"/>
</dbReference>
<name>A0A0F9G854_9ZZZZ</name>
<proteinExistence type="predicted"/>
<protein>
    <recommendedName>
        <fullName evidence="2">Peptidase M24 domain-containing protein</fullName>
    </recommendedName>
</protein>